<comment type="subcellular location">
    <subcellularLocation>
        <location evidence="1 9">Cell membrane</location>
        <topology evidence="1 9">Multi-pass membrane protein</topology>
    </subcellularLocation>
</comment>
<feature type="transmembrane region" description="Helical" evidence="9">
    <location>
        <begin position="12"/>
        <end position="29"/>
    </location>
</feature>
<keyword evidence="13" id="KW-1185">Reference proteome</keyword>
<evidence type="ECO:0000256" key="3">
    <source>
        <dbReference type="ARBA" id="ARBA00022679"/>
    </source>
</evidence>
<evidence type="ECO:0000313" key="10">
    <source>
        <dbReference type="EMBL" id="MBF8642943.1"/>
    </source>
</evidence>
<dbReference type="InterPro" id="IPR006369">
    <property type="entry name" value="Protohaem_IX_farnesylTrfase"/>
</dbReference>
<accession>A0A2X2CND1</accession>
<comment type="similarity">
    <text evidence="9">Belongs to the UbiA prenyltransferase family. Protoheme IX farnesyltransferase subfamily.</text>
</comment>
<keyword evidence="7 9" id="KW-0472">Membrane</keyword>
<gene>
    <name evidence="9 11" type="primary">cyoE</name>
    <name evidence="10" type="ORF">IRZ65_19940</name>
    <name evidence="11" type="ORF">NCTC11842_03264</name>
</gene>
<evidence type="ECO:0000256" key="9">
    <source>
        <dbReference type="HAMAP-Rule" id="MF_00154"/>
    </source>
</evidence>
<dbReference type="CDD" id="cd13957">
    <property type="entry name" value="PT_UbiA_Cox10"/>
    <property type="match status" value="1"/>
</dbReference>
<dbReference type="PANTHER" id="PTHR43448">
    <property type="entry name" value="PROTOHEME IX FARNESYLTRANSFERASE, MITOCHONDRIAL"/>
    <property type="match status" value="1"/>
</dbReference>
<evidence type="ECO:0000256" key="6">
    <source>
        <dbReference type="ARBA" id="ARBA00023133"/>
    </source>
</evidence>
<dbReference type="EC" id="2.5.1.141" evidence="9"/>
<dbReference type="Proteomes" id="UP000626180">
    <property type="component" value="Unassembled WGS sequence"/>
</dbReference>
<sequence>MIKKYLLITKPGIIFGNLISVAGGFFLASKGSIDLALFLATAVGVSLVIASGCVFNNYIDRDIDKVMERTKNRVLVQGLISPSVTLSYATLLGIAGIALLYFKVNALSAAFGLMGFVVYVGLYSLCLKRKSVYGTLVGSLSGAAPPVIGYCAVSNEFDMGAAILLLIFCLWQMPHSYAIAIFRLNDYRAASIPVLPVMKGIPVTKRHITVYILAFLAATLALTIGGYAGYKYLVVAAAMGVYWLRMALMGYKTNDDNAWARKLFVFSIVTITALSVMMSVDFNVPASEVLVAMAR</sequence>
<evidence type="ECO:0000256" key="4">
    <source>
        <dbReference type="ARBA" id="ARBA00022692"/>
    </source>
</evidence>
<name>A0A2X2CND1_PSELU</name>
<dbReference type="RefSeq" id="WP_010797660.1">
    <property type="nucleotide sequence ID" value="NZ_CP044086.1"/>
</dbReference>
<evidence type="ECO:0000256" key="1">
    <source>
        <dbReference type="ARBA" id="ARBA00004651"/>
    </source>
</evidence>
<dbReference type="InterPro" id="IPR044878">
    <property type="entry name" value="UbiA_sf"/>
</dbReference>
<dbReference type="EMBL" id="JADMCD010000013">
    <property type="protein sequence ID" value="MBF8642943.1"/>
    <property type="molecule type" value="Genomic_DNA"/>
</dbReference>
<feature type="transmembrane region" description="Helical" evidence="9">
    <location>
        <begin position="263"/>
        <end position="280"/>
    </location>
</feature>
<reference evidence="11 12" key="1">
    <citation type="submission" date="2018-06" db="EMBL/GenBank/DDBJ databases">
        <authorList>
            <consortium name="Pathogen Informatics"/>
            <person name="Doyle S."/>
        </authorList>
    </citation>
    <scope>NUCLEOTIDE SEQUENCE [LARGE SCALE GENOMIC DNA]</scope>
    <source>
        <strain evidence="11 12">NCTC11842</strain>
    </source>
</reference>
<dbReference type="Pfam" id="PF01040">
    <property type="entry name" value="UbiA"/>
    <property type="match status" value="1"/>
</dbReference>
<dbReference type="Proteomes" id="UP000250443">
    <property type="component" value="Unassembled WGS sequence"/>
</dbReference>
<evidence type="ECO:0000313" key="13">
    <source>
        <dbReference type="Proteomes" id="UP000626180"/>
    </source>
</evidence>
<dbReference type="PANTHER" id="PTHR43448:SF2">
    <property type="entry name" value="PROTOHEME IX FARNESYLTRANSFERASE, MITOCHONDRIAL"/>
    <property type="match status" value="1"/>
</dbReference>
<dbReference type="EMBL" id="UAUF01000013">
    <property type="protein sequence ID" value="SPZ09687.1"/>
    <property type="molecule type" value="Genomic_DNA"/>
</dbReference>
<dbReference type="UniPathway" id="UPA00834">
    <property type="reaction ID" value="UER00712"/>
</dbReference>
<evidence type="ECO:0000313" key="11">
    <source>
        <dbReference type="EMBL" id="SPZ09687.1"/>
    </source>
</evidence>
<dbReference type="NCBIfam" id="NF003348">
    <property type="entry name" value="PRK04375.1-1"/>
    <property type="match status" value="1"/>
</dbReference>
<dbReference type="FunFam" id="1.10.357.140:FF:000001">
    <property type="entry name" value="Protoheme IX farnesyltransferase"/>
    <property type="match status" value="1"/>
</dbReference>
<dbReference type="NCBIfam" id="TIGR01473">
    <property type="entry name" value="cyoE_ctaB"/>
    <property type="match status" value="1"/>
</dbReference>
<comment type="miscellaneous">
    <text evidence="9">Carbon 2 of the heme B porphyrin ring is defined according to the Fischer nomenclature.</text>
</comment>
<keyword evidence="6 9" id="KW-0350">Heme biosynthesis</keyword>
<dbReference type="GeneID" id="300267886"/>
<keyword evidence="5 9" id="KW-1133">Transmembrane helix</keyword>
<evidence type="ECO:0000256" key="2">
    <source>
        <dbReference type="ARBA" id="ARBA00022475"/>
    </source>
</evidence>
<dbReference type="GO" id="GO:0008495">
    <property type="term" value="F:protoheme IX farnesyltransferase activity"/>
    <property type="evidence" value="ECO:0007669"/>
    <property type="project" value="UniProtKB-UniRule"/>
</dbReference>
<comment type="catalytic activity">
    <reaction evidence="8 9">
        <text>heme b + (2E,6E)-farnesyl diphosphate + H2O = Fe(II)-heme o + diphosphate</text>
        <dbReference type="Rhea" id="RHEA:28070"/>
        <dbReference type="ChEBI" id="CHEBI:15377"/>
        <dbReference type="ChEBI" id="CHEBI:33019"/>
        <dbReference type="ChEBI" id="CHEBI:60344"/>
        <dbReference type="ChEBI" id="CHEBI:60530"/>
        <dbReference type="ChEBI" id="CHEBI:175763"/>
        <dbReference type="EC" id="2.5.1.141"/>
    </reaction>
</comment>
<protein>
    <recommendedName>
        <fullName evidence="9">Protoheme IX farnesyltransferase</fullName>
        <ecNumber evidence="9">2.5.1.141</ecNumber>
    </recommendedName>
    <alternativeName>
        <fullName evidence="9">Heme B farnesyltransferase</fullName>
    </alternativeName>
    <alternativeName>
        <fullName evidence="9">Heme O synthase</fullName>
    </alternativeName>
</protein>
<feature type="transmembrane region" description="Helical" evidence="9">
    <location>
        <begin position="79"/>
        <end position="101"/>
    </location>
</feature>
<reference evidence="10 13" key="2">
    <citation type="submission" date="2020-10" db="EMBL/GenBank/DDBJ databases">
        <title>Genome sequences of Pseudomonas isolates.</title>
        <authorList>
            <person name="Wessels L."/>
            <person name="Reich F."/>
            <person name="Hammerl J."/>
        </authorList>
    </citation>
    <scope>NUCLEOTIDE SEQUENCE [LARGE SCALE GENOMIC DNA]</scope>
    <source>
        <strain evidence="10 13">20-MO00624-0</strain>
    </source>
</reference>
<evidence type="ECO:0000256" key="8">
    <source>
        <dbReference type="ARBA" id="ARBA00047690"/>
    </source>
</evidence>
<keyword evidence="2 9" id="KW-1003">Cell membrane</keyword>
<evidence type="ECO:0000313" key="12">
    <source>
        <dbReference type="Proteomes" id="UP000250443"/>
    </source>
</evidence>
<feature type="transmembrane region" description="Helical" evidence="9">
    <location>
        <begin position="208"/>
        <end position="227"/>
    </location>
</feature>
<dbReference type="InterPro" id="IPR000537">
    <property type="entry name" value="UbiA_prenyltransferase"/>
</dbReference>
<organism evidence="11 12">
    <name type="scientific">Pseudomonas luteola</name>
    <dbReference type="NCBI Taxonomy" id="47886"/>
    <lineage>
        <taxon>Bacteria</taxon>
        <taxon>Pseudomonadati</taxon>
        <taxon>Pseudomonadota</taxon>
        <taxon>Gammaproteobacteria</taxon>
        <taxon>Pseudomonadales</taxon>
        <taxon>Pseudomonadaceae</taxon>
        <taxon>Pseudomonas</taxon>
    </lineage>
</organism>
<keyword evidence="4 9" id="KW-0812">Transmembrane</keyword>
<dbReference type="PROSITE" id="PS00943">
    <property type="entry name" value="UBIA"/>
    <property type="match status" value="1"/>
</dbReference>
<dbReference type="GO" id="GO:0048034">
    <property type="term" value="P:heme O biosynthetic process"/>
    <property type="evidence" value="ECO:0007669"/>
    <property type="project" value="UniProtKB-UniRule"/>
</dbReference>
<evidence type="ECO:0000256" key="7">
    <source>
        <dbReference type="ARBA" id="ARBA00023136"/>
    </source>
</evidence>
<feature type="transmembrane region" description="Helical" evidence="9">
    <location>
        <begin position="233"/>
        <end position="251"/>
    </location>
</feature>
<dbReference type="InterPro" id="IPR030470">
    <property type="entry name" value="UbiA_prenylTrfase_CS"/>
</dbReference>
<feature type="transmembrane region" description="Helical" evidence="9">
    <location>
        <begin position="132"/>
        <end position="153"/>
    </location>
</feature>
<dbReference type="AlphaFoldDB" id="A0A2X2CND1"/>
<evidence type="ECO:0000256" key="5">
    <source>
        <dbReference type="ARBA" id="ARBA00022989"/>
    </source>
</evidence>
<keyword evidence="3 9" id="KW-0808">Transferase</keyword>
<dbReference type="Gene3D" id="1.10.357.140">
    <property type="entry name" value="UbiA prenyltransferase"/>
    <property type="match status" value="1"/>
</dbReference>
<proteinExistence type="inferred from homology"/>
<feature type="transmembrane region" description="Helical" evidence="9">
    <location>
        <begin position="35"/>
        <end position="59"/>
    </location>
</feature>
<comment type="pathway">
    <text evidence="9">Porphyrin-containing compound metabolism; heme O biosynthesis; heme O from protoheme: step 1/1.</text>
</comment>
<comment type="function">
    <text evidence="9">Converts heme B (protoheme IX) to heme O by substitution of the vinyl group on carbon 2 of heme B porphyrin ring with a hydroxyethyl farnesyl side group.</text>
</comment>
<dbReference type="HAMAP" id="MF_00154">
    <property type="entry name" value="CyoE_CtaB"/>
    <property type="match status" value="1"/>
</dbReference>
<feature type="transmembrane region" description="Helical" evidence="9">
    <location>
        <begin position="159"/>
        <end position="182"/>
    </location>
</feature>
<dbReference type="GO" id="GO:0005886">
    <property type="term" value="C:plasma membrane"/>
    <property type="evidence" value="ECO:0007669"/>
    <property type="project" value="UniProtKB-SubCell"/>
</dbReference>
<feature type="transmembrane region" description="Helical" evidence="9">
    <location>
        <begin position="107"/>
        <end position="125"/>
    </location>
</feature>